<reference evidence="1" key="2">
    <citation type="submission" date="2021-01" db="EMBL/GenBank/DDBJ databases">
        <authorList>
            <person name="Schikora-Tamarit M.A."/>
        </authorList>
    </citation>
    <scope>NUCLEOTIDE SEQUENCE</scope>
    <source>
        <strain evidence="1">NCAIM Y.01608</strain>
    </source>
</reference>
<proteinExistence type="predicted"/>
<evidence type="ECO:0000313" key="2">
    <source>
        <dbReference type="Proteomes" id="UP000788993"/>
    </source>
</evidence>
<dbReference type="Proteomes" id="UP000788993">
    <property type="component" value="Unassembled WGS sequence"/>
</dbReference>
<name>A0A9P8PPC3_9ASCO</name>
<organism evidence="1 2">
    <name type="scientific">Ogataea polymorpha</name>
    <dbReference type="NCBI Taxonomy" id="460523"/>
    <lineage>
        <taxon>Eukaryota</taxon>
        <taxon>Fungi</taxon>
        <taxon>Dikarya</taxon>
        <taxon>Ascomycota</taxon>
        <taxon>Saccharomycotina</taxon>
        <taxon>Pichiomycetes</taxon>
        <taxon>Pichiales</taxon>
        <taxon>Pichiaceae</taxon>
        <taxon>Ogataea</taxon>
    </lineage>
</organism>
<dbReference type="EMBL" id="JAEUBD010000382">
    <property type="protein sequence ID" value="KAH3675220.1"/>
    <property type="molecule type" value="Genomic_DNA"/>
</dbReference>
<keyword evidence="2" id="KW-1185">Reference proteome</keyword>
<protein>
    <submittedName>
        <fullName evidence="1">Uncharacterized protein</fullName>
    </submittedName>
</protein>
<accession>A0A9P8PPC3</accession>
<reference evidence="1" key="1">
    <citation type="journal article" date="2021" name="Open Biol.">
        <title>Shared evolutionary footprints suggest mitochondrial oxidative damage underlies multiple complex I losses in fungi.</title>
        <authorList>
            <person name="Schikora-Tamarit M.A."/>
            <person name="Marcet-Houben M."/>
            <person name="Nosek J."/>
            <person name="Gabaldon T."/>
        </authorList>
    </citation>
    <scope>NUCLEOTIDE SEQUENCE</scope>
    <source>
        <strain evidence="1">NCAIM Y.01608</strain>
    </source>
</reference>
<dbReference type="AlphaFoldDB" id="A0A9P8PPC3"/>
<evidence type="ECO:0000313" key="1">
    <source>
        <dbReference type="EMBL" id="KAH3675220.1"/>
    </source>
</evidence>
<sequence length="210" mass="22733">MFLPHSNDTLLHYSGQLLLVLLVVNSNAVELELVLVLLDRHESDPVSDLVLLEVSLGQVLEVLSRELGGGNNHHLGGTLLRHGDVVAEVSKVAIDLDVLDKVLDIRSWVEDAVLGWARAVDGELLGDFLVLLSLRDDDCDAKLDMDSADDVDESFPLDALDTPSTDLAAVPEASVMMESPSTLDANDVMAAAIVPVADEYSTSVTFWKFE</sequence>
<comment type="caution">
    <text evidence="1">The sequence shown here is derived from an EMBL/GenBank/DDBJ whole genome shotgun (WGS) entry which is preliminary data.</text>
</comment>
<gene>
    <name evidence="1" type="ORF">OGATHE_001560</name>
</gene>